<accession>A0A2V1DLD1</accession>
<dbReference type="SUPFAM" id="SSF48452">
    <property type="entry name" value="TPR-like"/>
    <property type="match status" value="1"/>
</dbReference>
<dbReference type="InterPro" id="IPR011990">
    <property type="entry name" value="TPR-like_helical_dom_sf"/>
</dbReference>
<protein>
    <submittedName>
        <fullName evidence="3">TPR-like protein</fullName>
    </submittedName>
</protein>
<dbReference type="OrthoDB" id="5346457at2759"/>
<evidence type="ECO:0000256" key="2">
    <source>
        <dbReference type="SAM" id="MobiDB-lite"/>
    </source>
</evidence>
<dbReference type="PANTHER" id="PTHR46082:SF6">
    <property type="entry name" value="AAA+ ATPASE DOMAIN-CONTAINING PROTEIN-RELATED"/>
    <property type="match status" value="1"/>
</dbReference>
<feature type="repeat" description="TPR" evidence="1">
    <location>
        <begin position="150"/>
        <end position="183"/>
    </location>
</feature>
<organism evidence="3 4">
    <name type="scientific">Periconia macrospinosa</name>
    <dbReference type="NCBI Taxonomy" id="97972"/>
    <lineage>
        <taxon>Eukaryota</taxon>
        <taxon>Fungi</taxon>
        <taxon>Dikarya</taxon>
        <taxon>Ascomycota</taxon>
        <taxon>Pezizomycotina</taxon>
        <taxon>Dothideomycetes</taxon>
        <taxon>Pleosporomycetidae</taxon>
        <taxon>Pleosporales</taxon>
        <taxon>Massarineae</taxon>
        <taxon>Periconiaceae</taxon>
        <taxon>Periconia</taxon>
    </lineage>
</organism>
<dbReference type="Pfam" id="PF13374">
    <property type="entry name" value="TPR_10"/>
    <property type="match status" value="2"/>
</dbReference>
<dbReference type="EMBL" id="KZ805403">
    <property type="protein sequence ID" value="PVH98920.1"/>
    <property type="molecule type" value="Genomic_DNA"/>
</dbReference>
<gene>
    <name evidence="3" type="ORF">DM02DRAFT_680728</name>
</gene>
<dbReference type="PANTHER" id="PTHR46082">
    <property type="entry name" value="ATP/GTP-BINDING PROTEIN-RELATED"/>
    <property type="match status" value="1"/>
</dbReference>
<feature type="repeat" description="TPR" evidence="1">
    <location>
        <begin position="192"/>
        <end position="225"/>
    </location>
</feature>
<reference evidence="3 4" key="1">
    <citation type="journal article" date="2018" name="Sci. Rep.">
        <title>Comparative genomics provides insights into the lifestyle and reveals functional heterogeneity of dark septate endophytic fungi.</title>
        <authorList>
            <person name="Knapp D.G."/>
            <person name="Nemeth J.B."/>
            <person name="Barry K."/>
            <person name="Hainaut M."/>
            <person name="Henrissat B."/>
            <person name="Johnson J."/>
            <person name="Kuo A."/>
            <person name="Lim J.H.P."/>
            <person name="Lipzen A."/>
            <person name="Nolan M."/>
            <person name="Ohm R.A."/>
            <person name="Tamas L."/>
            <person name="Grigoriev I.V."/>
            <person name="Spatafora J.W."/>
            <person name="Nagy L.G."/>
            <person name="Kovacs G.M."/>
        </authorList>
    </citation>
    <scope>NUCLEOTIDE SEQUENCE [LARGE SCALE GENOMIC DNA]</scope>
    <source>
        <strain evidence="3 4">DSE2036</strain>
    </source>
</reference>
<sequence>MDNKDLWHGLFAAACEASAAAARMLGKWVGDVASSELAFSQAMRLLRSYSLIEEVEEAESYATHPVVHRWAHHSQGEQFATKLGQMAVVVVGWAVPHSSTRDYTTVQRRLLPHAQAGLQWVIASRTDQSIGRGGDYDKDVDRGEEMETVLDAIHLLGLLYYNQGKLDKAEPMYERALQGFEEALGPKHTLTLGTVNNLGNLYADQGKLVEAEQMYERALRGYEKALGPKHTSTLDTVNNLGLLYADQGKLVEAEQMYEWALEGYKQTLDGDMIQRCQPALTTMENMGDLYVEQRQYSKALAMYAKALSGCQGLFGQSSTRCSKLASKMRALPSPEAERRKPVHSLAVPEASSSRQEEKKGSKLGIRQRLKKILN</sequence>
<dbReference type="Gene3D" id="1.25.40.10">
    <property type="entry name" value="Tetratricopeptide repeat domain"/>
    <property type="match status" value="1"/>
</dbReference>
<dbReference type="AlphaFoldDB" id="A0A2V1DLD1"/>
<dbReference type="InterPro" id="IPR019734">
    <property type="entry name" value="TPR_rpt"/>
</dbReference>
<dbReference type="Pfam" id="PF13424">
    <property type="entry name" value="TPR_12"/>
    <property type="match status" value="1"/>
</dbReference>
<dbReference type="SMART" id="SM00028">
    <property type="entry name" value="TPR"/>
    <property type="match status" value="4"/>
</dbReference>
<dbReference type="InterPro" id="IPR053137">
    <property type="entry name" value="NLR-like"/>
</dbReference>
<evidence type="ECO:0000313" key="4">
    <source>
        <dbReference type="Proteomes" id="UP000244855"/>
    </source>
</evidence>
<evidence type="ECO:0000256" key="1">
    <source>
        <dbReference type="PROSITE-ProRule" id="PRU00339"/>
    </source>
</evidence>
<feature type="region of interest" description="Disordered" evidence="2">
    <location>
        <begin position="325"/>
        <end position="374"/>
    </location>
</feature>
<keyword evidence="4" id="KW-1185">Reference proteome</keyword>
<dbReference type="Proteomes" id="UP000244855">
    <property type="component" value="Unassembled WGS sequence"/>
</dbReference>
<evidence type="ECO:0000313" key="3">
    <source>
        <dbReference type="EMBL" id="PVH98920.1"/>
    </source>
</evidence>
<name>A0A2V1DLD1_9PLEO</name>
<feature type="compositionally biased region" description="Basic residues" evidence="2">
    <location>
        <begin position="365"/>
        <end position="374"/>
    </location>
</feature>
<dbReference type="STRING" id="97972.A0A2V1DLD1"/>
<keyword evidence="1" id="KW-0802">TPR repeat</keyword>
<proteinExistence type="predicted"/>
<dbReference type="PROSITE" id="PS50005">
    <property type="entry name" value="TPR"/>
    <property type="match status" value="2"/>
</dbReference>